<comment type="caution">
    <text evidence="2">The sequence shown here is derived from an EMBL/GenBank/DDBJ whole genome shotgun (WGS) entry which is preliminary data.</text>
</comment>
<feature type="compositionally biased region" description="Polar residues" evidence="1">
    <location>
        <begin position="51"/>
        <end position="61"/>
    </location>
</feature>
<dbReference type="AlphaFoldDB" id="A0ABD0XLR1"/>
<dbReference type="Proteomes" id="UP001557470">
    <property type="component" value="Unassembled WGS sequence"/>
</dbReference>
<proteinExistence type="predicted"/>
<gene>
    <name evidence="2" type="ORF">UPYG_G00128140</name>
</gene>
<reference evidence="2 3" key="1">
    <citation type="submission" date="2024-06" db="EMBL/GenBank/DDBJ databases">
        <authorList>
            <person name="Pan Q."/>
            <person name="Wen M."/>
            <person name="Jouanno E."/>
            <person name="Zahm M."/>
            <person name="Klopp C."/>
            <person name="Cabau C."/>
            <person name="Louis A."/>
            <person name="Berthelot C."/>
            <person name="Parey E."/>
            <person name="Roest Crollius H."/>
            <person name="Montfort J."/>
            <person name="Robinson-Rechavi M."/>
            <person name="Bouchez O."/>
            <person name="Lampietro C."/>
            <person name="Lopez Roques C."/>
            <person name="Donnadieu C."/>
            <person name="Postlethwait J."/>
            <person name="Bobe J."/>
            <person name="Verreycken H."/>
            <person name="Guiguen Y."/>
        </authorList>
    </citation>
    <scope>NUCLEOTIDE SEQUENCE [LARGE SCALE GENOMIC DNA]</scope>
    <source>
        <strain evidence="2">Up_M1</strain>
        <tissue evidence="2">Testis</tissue>
    </source>
</reference>
<accession>A0ABD0XLR1</accession>
<dbReference type="EMBL" id="JAGEUA010000003">
    <property type="protein sequence ID" value="KAL0994855.1"/>
    <property type="molecule type" value="Genomic_DNA"/>
</dbReference>
<name>A0ABD0XLR1_UMBPY</name>
<feature type="region of interest" description="Disordered" evidence="1">
    <location>
        <begin position="154"/>
        <end position="203"/>
    </location>
</feature>
<keyword evidence="3" id="KW-1185">Reference proteome</keyword>
<evidence type="ECO:0000313" key="3">
    <source>
        <dbReference type="Proteomes" id="UP001557470"/>
    </source>
</evidence>
<protein>
    <submittedName>
        <fullName evidence="2">Uncharacterized protein</fullName>
    </submittedName>
</protein>
<sequence>MPGGPTATIPIHQHPQMHRQTQDTLGFPREKLVQGEVKGQSLREDLKQDQGQRQVKGQGQSHIHPVDQSIDSQRPMSTPAPLGRSGEPGPSIIGHHPATIIRGLEDLVLFTTMPVCCDPEPAETGASMDQEDIKQILSVSVDAELELWTRTVDSQVFGPAPSQDNQSSDGEESSLADVEDGDDGEADNDEEEDNGEVPELPQYKEFLLSRRRRNLSRNRKALRKGLEVQPISSLIGRDSTYKAYPITKGSSLIGRDSTYKASPITKVADKDEEEIERTKVRTVSCNVE</sequence>
<evidence type="ECO:0000313" key="2">
    <source>
        <dbReference type="EMBL" id="KAL0994855.1"/>
    </source>
</evidence>
<organism evidence="2 3">
    <name type="scientific">Umbra pygmaea</name>
    <name type="common">Eastern mudminnow</name>
    <dbReference type="NCBI Taxonomy" id="75934"/>
    <lineage>
        <taxon>Eukaryota</taxon>
        <taxon>Metazoa</taxon>
        <taxon>Chordata</taxon>
        <taxon>Craniata</taxon>
        <taxon>Vertebrata</taxon>
        <taxon>Euteleostomi</taxon>
        <taxon>Actinopterygii</taxon>
        <taxon>Neopterygii</taxon>
        <taxon>Teleostei</taxon>
        <taxon>Protacanthopterygii</taxon>
        <taxon>Esociformes</taxon>
        <taxon>Umbridae</taxon>
        <taxon>Umbra</taxon>
    </lineage>
</organism>
<feature type="compositionally biased region" description="Basic and acidic residues" evidence="1">
    <location>
        <begin position="41"/>
        <end position="50"/>
    </location>
</feature>
<feature type="region of interest" description="Disordered" evidence="1">
    <location>
        <begin position="1"/>
        <end position="89"/>
    </location>
</feature>
<evidence type="ECO:0000256" key="1">
    <source>
        <dbReference type="SAM" id="MobiDB-lite"/>
    </source>
</evidence>
<feature type="compositionally biased region" description="Acidic residues" evidence="1">
    <location>
        <begin position="169"/>
        <end position="196"/>
    </location>
</feature>